<evidence type="ECO:0000313" key="13">
    <source>
        <dbReference type="Proteomes" id="UP000789524"/>
    </source>
</evidence>
<evidence type="ECO:0000256" key="5">
    <source>
        <dbReference type="ARBA" id="ARBA00022833"/>
    </source>
</evidence>
<evidence type="ECO:0000256" key="1">
    <source>
        <dbReference type="ARBA" id="ARBA00004123"/>
    </source>
</evidence>
<feature type="compositionally biased region" description="Basic and acidic residues" evidence="10">
    <location>
        <begin position="25"/>
        <end position="42"/>
    </location>
</feature>
<keyword evidence="5" id="KW-0862">Zinc</keyword>
<sequence length="440" mass="49948">MLKYFNENISLALQERYRDLHEYRKAEVEDSPREAKVPKIAEEGDTVGGEGAFEPSAAPPYPRLLEPAKEEDNFVTSWLHNSFKMTAAEGNNEATAGGSALDLRAAPLSLHIPLQNEAQRFKMQDFWTRSRPGSPAQETADHNQAGPAPQTPQPPATPDHKIITEKLVNEIQQQQSPSADSTMSERSLVPFALVNLLSSLNNIDPQQQSPSGEADRTMLPFALVNVLNSLNIDQQARSGQSISERTLEECWSTLQRIFMHKNAMQMHARELQRGLGGEVKPHQCQQCLKSFSSNHQLVQHIRVHTGEKPYKCSYCDRRFKQLSHVQQHTRLHTVIREPHPPQKQSVTRTTFIIKTTFQPLVGVSAEKKHLLCRIREKREKNINQWPPGVDQRTNQRAALIYVLRVLEKNIFYVFFHSPTSQWAAFRSGPMPLVIGFVTFL</sequence>
<dbReference type="Proteomes" id="UP000789524">
    <property type="component" value="Unassembled WGS sequence"/>
</dbReference>
<feature type="region of interest" description="Disordered" evidence="10">
    <location>
        <begin position="128"/>
        <end position="159"/>
    </location>
</feature>
<evidence type="ECO:0000256" key="3">
    <source>
        <dbReference type="ARBA" id="ARBA00022737"/>
    </source>
</evidence>
<dbReference type="AlphaFoldDB" id="A0A8J2QRV3"/>
<keyword evidence="6" id="KW-0238">DNA-binding</keyword>
<dbReference type="GO" id="GO:0008270">
    <property type="term" value="F:zinc ion binding"/>
    <property type="evidence" value="ECO:0007669"/>
    <property type="project" value="UniProtKB-KW"/>
</dbReference>
<dbReference type="PANTHER" id="PTHR24388">
    <property type="entry name" value="ZINC FINGER PROTEIN"/>
    <property type="match status" value="1"/>
</dbReference>
<dbReference type="FunFam" id="3.30.160.60:FF:000433">
    <property type="entry name" value="zinc finger protein 384 isoform X1"/>
    <property type="match status" value="1"/>
</dbReference>
<dbReference type="EMBL" id="CAKASE010000064">
    <property type="protein sequence ID" value="CAG9569895.1"/>
    <property type="molecule type" value="Genomic_DNA"/>
</dbReference>
<evidence type="ECO:0000259" key="11">
    <source>
        <dbReference type="PROSITE" id="PS50157"/>
    </source>
</evidence>
<dbReference type="SMART" id="SM00355">
    <property type="entry name" value="ZnF_C2H2"/>
    <property type="match status" value="2"/>
</dbReference>
<comment type="subcellular location">
    <subcellularLocation>
        <location evidence="1">Nucleus</location>
    </subcellularLocation>
</comment>
<dbReference type="PROSITE" id="PS50157">
    <property type="entry name" value="ZINC_FINGER_C2H2_2"/>
    <property type="match status" value="2"/>
</dbReference>
<comment type="caution">
    <text evidence="12">The sequence shown here is derived from an EMBL/GenBank/DDBJ whole genome shotgun (WGS) entry which is preliminary data.</text>
</comment>
<dbReference type="Gene3D" id="3.30.160.60">
    <property type="entry name" value="Classic Zinc Finger"/>
    <property type="match status" value="2"/>
</dbReference>
<organism evidence="12 13">
    <name type="scientific">Danaus chrysippus</name>
    <name type="common">African queen</name>
    <dbReference type="NCBI Taxonomy" id="151541"/>
    <lineage>
        <taxon>Eukaryota</taxon>
        <taxon>Metazoa</taxon>
        <taxon>Ecdysozoa</taxon>
        <taxon>Arthropoda</taxon>
        <taxon>Hexapoda</taxon>
        <taxon>Insecta</taxon>
        <taxon>Pterygota</taxon>
        <taxon>Neoptera</taxon>
        <taxon>Endopterygota</taxon>
        <taxon>Lepidoptera</taxon>
        <taxon>Glossata</taxon>
        <taxon>Ditrysia</taxon>
        <taxon>Papilionoidea</taxon>
        <taxon>Nymphalidae</taxon>
        <taxon>Danainae</taxon>
        <taxon>Danaini</taxon>
        <taxon>Danaina</taxon>
        <taxon>Danaus</taxon>
        <taxon>Anosia</taxon>
    </lineage>
</organism>
<keyword evidence="2" id="KW-0479">Metal-binding</keyword>
<keyword evidence="13" id="KW-1185">Reference proteome</keyword>
<reference evidence="12" key="1">
    <citation type="submission" date="2021-09" db="EMBL/GenBank/DDBJ databases">
        <authorList>
            <person name="Martin H S."/>
        </authorList>
    </citation>
    <scope>NUCLEOTIDE SEQUENCE</scope>
</reference>
<keyword evidence="4 9" id="KW-0863">Zinc-finger</keyword>
<evidence type="ECO:0000256" key="10">
    <source>
        <dbReference type="SAM" id="MobiDB-lite"/>
    </source>
</evidence>
<accession>A0A8J2QRV3</accession>
<name>A0A8J2QRV3_9NEOP</name>
<dbReference type="InterPro" id="IPR013087">
    <property type="entry name" value="Znf_C2H2_type"/>
</dbReference>
<dbReference type="GO" id="GO:0005634">
    <property type="term" value="C:nucleus"/>
    <property type="evidence" value="ECO:0007669"/>
    <property type="project" value="UniProtKB-SubCell"/>
</dbReference>
<keyword evidence="7" id="KW-0539">Nucleus</keyword>
<dbReference type="OrthoDB" id="5305647at2759"/>
<protein>
    <submittedName>
        <fullName evidence="12">(African queen) hypothetical protein</fullName>
    </submittedName>
</protein>
<evidence type="ECO:0000256" key="7">
    <source>
        <dbReference type="ARBA" id="ARBA00023242"/>
    </source>
</evidence>
<feature type="region of interest" description="Disordered" evidence="10">
    <location>
        <begin position="25"/>
        <end position="59"/>
    </location>
</feature>
<evidence type="ECO:0000313" key="12">
    <source>
        <dbReference type="EMBL" id="CAG9569895.1"/>
    </source>
</evidence>
<dbReference type="Pfam" id="PF00096">
    <property type="entry name" value="zf-C2H2"/>
    <property type="match status" value="2"/>
</dbReference>
<dbReference type="InterPro" id="IPR050527">
    <property type="entry name" value="Snail/Krueppel_Znf"/>
</dbReference>
<feature type="domain" description="C2H2-type" evidence="11">
    <location>
        <begin position="282"/>
        <end position="309"/>
    </location>
</feature>
<dbReference type="GO" id="GO:0000978">
    <property type="term" value="F:RNA polymerase II cis-regulatory region sequence-specific DNA binding"/>
    <property type="evidence" value="ECO:0007669"/>
    <property type="project" value="TreeGrafter"/>
</dbReference>
<evidence type="ECO:0000256" key="2">
    <source>
        <dbReference type="ARBA" id="ARBA00022723"/>
    </source>
</evidence>
<keyword evidence="3" id="KW-0677">Repeat</keyword>
<evidence type="ECO:0000256" key="6">
    <source>
        <dbReference type="ARBA" id="ARBA00023125"/>
    </source>
</evidence>
<evidence type="ECO:0000256" key="4">
    <source>
        <dbReference type="ARBA" id="ARBA00022771"/>
    </source>
</evidence>
<dbReference type="FunFam" id="3.30.160.60:FF:001498">
    <property type="entry name" value="Zinc finger protein 404"/>
    <property type="match status" value="1"/>
</dbReference>
<dbReference type="PANTHER" id="PTHR24388:SF54">
    <property type="entry name" value="PROTEIN ESCARGOT"/>
    <property type="match status" value="1"/>
</dbReference>
<evidence type="ECO:0000256" key="9">
    <source>
        <dbReference type="PROSITE-ProRule" id="PRU00042"/>
    </source>
</evidence>
<gene>
    <name evidence="12" type="ORF">DCHRY22_LOCUS9069</name>
</gene>
<dbReference type="PROSITE" id="PS00028">
    <property type="entry name" value="ZINC_FINGER_C2H2_1"/>
    <property type="match status" value="2"/>
</dbReference>
<dbReference type="InterPro" id="IPR036236">
    <property type="entry name" value="Znf_C2H2_sf"/>
</dbReference>
<proteinExistence type="inferred from homology"/>
<feature type="domain" description="C2H2-type" evidence="11">
    <location>
        <begin position="310"/>
        <end position="337"/>
    </location>
</feature>
<evidence type="ECO:0000256" key="8">
    <source>
        <dbReference type="ARBA" id="ARBA00037948"/>
    </source>
</evidence>
<comment type="similarity">
    <text evidence="8">Belongs to the snail C2H2-type zinc-finger protein family.</text>
</comment>
<dbReference type="SUPFAM" id="SSF57667">
    <property type="entry name" value="beta-beta-alpha zinc fingers"/>
    <property type="match status" value="1"/>
</dbReference>
<dbReference type="GO" id="GO:0000981">
    <property type="term" value="F:DNA-binding transcription factor activity, RNA polymerase II-specific"/>
    <property type="evidence" value="ECO:0007669"/>
    <property type="project" value="TreeGrafter"/>
</dbReference>